<organism evidence="4 5">
    <name type="scientific">[Clostridium] citroniae WAL-19142</name>
    <dbReference type="NCBI Taxonomy" id="742734"/>
    <lineage>
        <taxon>Bacteria</taxon>
        <taxon>Bacillati</taxon>
        <taxon>Bacillota</taxon>
        <taxon>Clostridia</taxon>
        <taxon>Lachnospirales</taxon>
        <taxon>Lachnospiraceae</taxon>
        <taxon>Enterocloster</taxon>
    </lineage>
</organism>
<dbReference type="AlphaFoldDB" id="A0A0J9BYD9"/>
<dbReference type="SMART" id="SM00849">
    <property type="entry name" value="Lactamase_B"/>
    <property type="match status" value="1"/>
</dbReference>
<dbReference type="InterPro" id="IPR022712">
    <property type="entry name" value="Beta_Casp"/>
</dbReference>
<evidence type="ECO:0000259" key="3">
    <source>
        <dbReference type="SMART" id="SM01027"/>
    </source>
</evidence>
<feature type="domain" description="Beta-Casp" evidence="3">
    <location>
        <begin position="252"/>
        <end position="381"/>
    </location>
</feature>
<evidence type="ECO:0000313" key="4">
    <source>
        <dbReference type="EMBL" id="KMW17244.1"/>
    </source>
</evidence>
<dbReference type="InterPro" id="IPR001279">
    <property type="entry name" value="Metallo-B-lactamas"/>
</dbReference>
<evidence type="ECO:0000259" key="2">
    <source>
        <dbReference type="SMART" id="SM00849"/>
    </source>
</evidence>
<evidence type="ECO:0000313" key="5">
    <source>
        <dbReference type="Proteomes" id="UP000037392"/>
    </source>
</evidence>
<proteinExistence type="predicted"/>
<comment type="caution">
    <text evidence="4">The sequence shown here is derived from an EMBL/GenBank/DDBJ whole genome shotgun (WGS) entry which is preliminary data.</text>
</comment>
<dbReference type="PANTHER" id="PTHR11203">
    <property type="entry name" value="CLEAVAGE AND POLYADENYLATION SPECIFICITY FACTOR FAMILY MEMBER"/>
    <property type="match status" value="1"/>
</dbReference>
<feature type="domain" description="Metallo-beta-lactamase" evidence="2">
    <location>
        <begin position="15"/>
        <end position="218"/>
    </location>
</feature>
<dbReference type="Gene3D" id="3.60.15.10">
    <property type="entry name" value="Ribonuclease Z/Hydroxyacylglutathione hydrolase-like"/>
    <property type="match status" value="1"/>
</dbReference>
<protein>
    <recommendedName>
        <fullName evidence="6">Metallo-beta-lactamase</fullName>
    </recommendedName>
</protein>
<sequence>MQMKLTFIGADHEVTGSCHFLEVGASKVLIDCGMEQGNNVYQNAELPVSYREIDYVFLTHAHIDHAGMLPWIYARGFRGQVIATYATVDLCNIMLKDSAHIQEMEAEWKNRKARRAGRVEVEALYTMEDAESVLKHFEGVAYGQEFKLNNDLTLRFTDVGHLLGSASIEIWATEDKKTKKIVFSGDIGNKNKPLIRDPQYISEADYVVMESTYGNRYHKKDVNHVESLARIIQETLDRSGNVVIPAFAVGRTQELLYLIRHIKDEKLIQGHDGFEVYVDSPLAVEATHVFKENMMECYDAETKALVERGINPIDFPGLKLSITSEESKNINFDMTPKVIISAAGMCDAGRVRHHLKHNLWRQECSIVFAGYQAEGTLGRVLQDGAQTVKIFGEEIDVRAHIETMDGISGHADRDGLITWISSFEKRPGYVFVVHGDEESCTSFADVLNTQLKLAARAPYSGSQYDLIRGCWIKEAEPVLIEKETAAKRKATGVYTRLVDAGRLLMDVISRNQGGTNKDLVHFTEQILALCNKWDR</sequence>
<evidence type="ECO:0008006" key="6">
    <source>
        <dbReference type="Google" id="ProtNLM"/>
    </source>
</evidence>
<dbReference type="GeneID" id="93162802"/>
<dbReference type="SMART" id="SM01027">
    <property type="entry name" value="Beta-Casp"/>
    <property type="match status" value="1"/>
</dbReference>
<dbReference type="Gene3D" id="3.40.50.10890">
    <property type="match status" value="1"/>
</dbReference>
<dbReference type="Pfam" id="PF16661">
    <property type="entry name" value="Lactamase_B_6"/>
    <property type="match status" value="1"/>
</dbReference>
<accession>A0A0J9BYD9</accession>
<dbReference type="Proteomes" id="UP000037392">
    <property type="component" value="Unassembled WGS sequence"/>
</dbReference>
<dbReference type="PATRIC" id="fig|742734.4.peg.4178"/>
<dbReference type="Pfam" id="PF10996">
    <property type="entry name" value="Beta-Casp"/>
    <property type="match status" value="1"/>
</dbReference>
<evidence type="ECO:0000256" key="1">
    <source>
        <dbReference type="ARBA" id="ARBA00022801"/>
    </source>
</evidence>
<dbReference type="SUPFAM" id="SSF56281">
    <property type="entry name" value="Metallo-hydrolase/oxidoreductase"/>
    <property type="match status" value="1"/>
</dbReference>
<dbReference type="GO" id="GO:0016787">
    <property type="term" value="F:hydrolase activity"/>
    <property type="evidence" value="ECO:0007669"/>
    <property type="project" value="UniProtKB-KW"/>
</dbReference>
<dbReference type="OrthoDB" id="9803916at2"/>
<dbReference type="EMBL" id="ADLK01000028">
    <property type="protein sequence ID" value="KMW17244.1"/>
    <property type="molecule type" value="Genomic_DNA"/>
</dbReference>
<dbReference type="GO" id="GO:0004521">
    <property type="term" value="F:RNA endonuclease activity"/>
    <property type="evidence" value="ECO:0007669"/>
    <property type="project" value="TreeGrafter"/>
</dbReference>
<dbReference type="PANTHER" id="PTHR11203:SF37">
    <property type="entry name" value="INTEGRATOR COMPLEX SUBUNIT 11"/>
    <property type="match status" value="1"/>
</dbReference>
<name>A0A0J9BYD9_9FIRM</name>
<gene>
    <name evidence="4" type="ORF">HMPREF9470_03897</name>
</gene>
<dbReference type="CDD" id="cd16295">
    <property type="entry name" value="TTHA0252-CPSF-like_MBL-fold"/>
    <property type="match status" value="1"/>
</dbReference>
<dbReference type="Pfam" id="PF07521">
    <property type="entry name" value="RMMBL"/>
    <property type="match status" value="1"/>
</dbReference>
<dbReference type="InterPro" id="IPR050698">
    <property type="entry name" value="MBL"/>
</dbReference>
<dbReference type="InterPro" id="IPR036866">
    <property type="entry name" value="RibonucZ/Hydroxyglut_hydro"/>
</dbReference>
<dbReference type="RefSeq" id="WP_007864264.1">
    <property type="nucleotide sequence ID" value="NZ_KQ235880.1"/>
</dbReference>
<keyword evidence="1" id="KW-0378">Hydrolase</keyword>
<reference evidence="4 5" key="1">
    <citation type="submission" date="2011-04" db="EMBL/GenBank/DDBJ databases">
        <title>The Genome Sequence of Clostridium citroniae WAL-19142.</title>
        <authorList>
            <consortium name="The Broad Institute Genome Sequencing Platform"/>
            <person name="Earl A."/>
            <person name="Ward D."/>
            <person name="Feldgarden M."/>
            <person name="Gevers D."/>
            <person name="Warren Y.A."/>
            <person name="Tyrrell K.L."/>
            <person name="Citron D.M."/>
            <person name="Goldstein E.J."/>
            <person name="Daigneault M."/>
            <person name="Allen-Vercoe E."/>
            <person name="Young S.K."/>
            <person name="Zeng Q."/>
            <person name="Gargeya S."/>
            <person name="Fitzgerald M."/>
            <person name="Haas B."/>
            <person name="Abouelleil A."/>
            <person name="Alvarado L."/>
            <person name="Arachchi H.M."/>
            <person name="Berlin A."/>
            <person name="Brown A."/>
            <person name="Chapman S.B."/>
            <person name="Chen Z."/>
            <person name="Dunbar C."/>
            <person name="Freedman E."/>
            <person name="Gearin G."/>
            <person name="Gellesch M."/>
            <person name="Goldberg J."/>
            <person name="Griggs A."/>
            <person name="Gujja S."/>
            <person name="Heilman E.R."/>
            <person name="Heiman D."/>
            <person name="Howarth C."/>
            <person name="Larson L."/>
            <person name="Lui A."/>
            <person name="MacDonald P.J."/>
            <person name="Mehta T."/>
            <person name="Montmayeur A."/>
            <person name="Murphy C."/>
            <person name="Neiman D."/>
            <person name="Pearson M."/>
            <person name="Priest M."/>
            <person name="Roberts A."/>
            <person name="Saif S."/>
            <person name="Shea T."/>
            <person name="Shenoy N."/>
            <person name="Sisk P."/>
            <person name="Stolte C."/>
            <person name="Sykes S."/>
            <person name="White J."/>
            <person name="Yandava C."/>
            <person name="Wortman J."/>
            <person name="Nusbaum C."/>
            <person name="Birren B."/>
        </authorList>
    </citation>
    <scope>NUCLEOTIDE SEQUENCE [LARGE SCALE GENOMIC DNA]</scope>
    <source>
        <strain evidence="4 5">WAL-19142</strain>
    </source>
</reference>
<dbReference type="InterPro" id="IPR011108">
    <property type="entry name" value="RMMBL"/>
</dbReference>